<protein>
    <submittedName>
        <fullName evidence="2">Cytosine deaminase</fullName>
    </submittedName>
</protein>
<dbReference type="AlphaFoldDB" id="A0A4R9GZ07"/>
<organism evidence="2 3">
    <name type="scientific">Leptospira andrefontaineae</name>
    <dbReference type="NCBI Taxonomy" id="2484976"/>
    <lineage>
        <taxon>Bacteria</taxon>
        <taxon>Pseudomonadati</taxon>
        <taxon>Spirochaetota</taxon>
        <taxon>Spirochaetia</taxon>
        <taxon>Leptospirales</taxon>
        <taxon>Leptospiraceae</taxon>
        <taxon>Leptospira</taxon>
    </lineage>
</organism>
<dbReference type="PANTHER" id="PTHR43794">
    <property type="entry name" value="AMINOHYDROLASE SSNA-RELATED"/>
    <property type="match status" value="1"/>
</dbReference>
<evidence type="ECO:0000259" key="1">
    <source>
        <dbReference type="Pfam" id="PF01979"/>
    </source>
</evidence>
<dbReference type="NCBIfam" id="NF006056">
    <property type="entry name" value="PRK08204.1"/>
    <property type="match status" value="1"/>
</dbReference>
<evidence type="ECO:0000313" key="2">
    <source>
        <dbReference type="EMBL" id="TGK36655.1"/>
    </source>
</evidence>
<feature type="domain" description="Amidohydrolase-related" evidence="1">
    <location>
        <begin position="54"/>
        <end position="403"/>
    </location>
</feature>
<dbReference type="InterPro" id="IPR050287">
    <property type="entry name" value="MTA/SAH_deaminase"/>
</dbReference>
<dbReference type="RefSeq" id="WP_135775896.1">
    <property type="nucleotide sequence ID" value="NZ_RQEY01000023.1"/>
</dbReference>
<dbReference type="InterPro" id="IPR032466">
    <property type="entry name" value="Metal_Hydrolase"/>
</dbReference>
<name>A0A4R9GZ07_9LEPT</name>
<comment type="caution">
    <text evidence="2">The sequence shown here is derived from an EMBL/GenBank/DDBJ whole genome shotgun (WGS) entry which is preliminary data.</text>
</comment>
<dbReference type="PANTHER" id="PTHR43794:SF5">
    <property type="entry name" value="CHLOROHYDROLASE FAMILY PROTEIN"/>
    <property type="match status" value="1"/>
</dbReference>
<keyword evidence="3" id="KW-1185">Reference proteome</keyword>
<sequence>MKRILLRGAVVVTMSPNRPDSEHLDILIEDGLISKMDPHLEVYADEIVDFKDRILIPGLINAHIHSWQAALRCAGADWTLLEYLANAHAGLSSKYNPKDMYIAALFCALNQINCGTTTIGDWCHNARTPTYADQTIQGLDDSGIRAVYFNGTPHRIREAIHPIQEIDRLMRILKNHKLISVGMAIPGPQYSKLHVAKTDLINAKDRDIIVSMHQSGGLPGAAWKAVLDANLIGPHVNIVHGCDLPDEWIRLFVQAGATFTSTPENELSQGHGLPLTGRLLRYGTAPSIGTDTDTVVSGEVLVAARIALAHQRGQDHQQSLQETGLFSASPTITSKDALSWLTVEGARALGLADSVGRLEPGMQADIVAIDTRNLNLWPAHDPVATALQANMANIEAVMIAGRWRKREHTLIDVDTSSLRSKLFDSGQRLLGTLQSPGIVTRLRQKVVREVLMKKLRKKIESL</sequence>
<dbReference type="Proteomes" id="UP000298097">
    <property type="component" value="Unassembled WGS sequence"/>
</dbReference>
<dbReference type="GO" id="GO:0016810">
    <property type="term" value="F:hydrolase activity, acting on carbon-nitrogen (but not peptide) bonds"/>
    <property type="evidence" value="ECO:0007669"/>
    <property type="project" value="InterPro"/>
</dbReference>
<reference evidence="2" key="1">
    <citation type="journal article" date="2019" name="PLoS Negl. Trop. Dis.">
        <title>Revisiting the worldwide diversity of Leptospira species in the environment.</title>
        <authorList>
            <person name="Vincent A.T."/>
            <person name="Schiettekatte O."/>
            <person name="Bourhy P."/>
            <person name="Veyrier F.J."/>
            <person name="Picardeau M."/>
        </authorList>
    </citation>
    <scope>NUCLEOTIDE SEQUENCE [LARGE SCALE GENOMIC DNA]</scope>
    <source>
        <strain evidence="2">201800301</strain>
    </source>
</reference>
<dbReference type="Gene3D" id="3.20.20.140">
    <property type="entry name" value="Metal-dependent hydrolases"/>
    <property type="match status" value="1"/>
</dbReference>
<dbReference type="OrthoDB" id="9807210at2"/>
<dbReference type="SUPFAM" id="SSF51338">
    <property type="entry name" value="Composite domain of metallo-dependent hydrolases"/>
    <property type="match status" value="1"/>
</dbReference>
<dbReference type="InterPro" id="IPR011059">
    <property type="entry name" value="Metal-dep_hydrolase_composite"/>
</dbReference>
<dbReference type="SUPFAM" id="SSF51556">
    <property type="entry name" value="Metallo-dependent hydrolases"/>
    <property type="match status" value="1"/>
</dbReference>
<proteinExistence type="predicted"/>
<dbReference type="EMBL" id="RQEY01000023">
    <property type="protein sequence ID" value="TGK36655.1"/>
    <property type="molecule type" value="Genomic_DNA"/>
</dbReference>
<accession>A0A4R9GZ07</accession>
<dbReference type="Pfam" id="PF01979">
    <property type="entry name" value="Amidohydro_1"/>
    <property type="match status" value="1"/>
</dbReference>
<gene>
    <name evidence="2" type="ORF">EHO65_17865</name>
</gene>
<dbReference type="Gene3D" id="2.30.40.10">
    <property type="entry name" value="Urease, subunit C, domain 1"/>
    <property type="match status" value="1"/>
</dbReference>
<evidence type="ECO:0000313" key="3">
    <source>
        <dbReference type="Proteomes" id="UP000298097"/>
    </source>
</evidence>
<dbReference type="InterPro" id="IPR006680">
    <property type="entry name" value="Amidohydro-rel"/>
</dbReference>